<accession>F0ZLB6</accession>
<dbReference type="PANTHER" id="PTHR22847">
    <property type="entry name" value="WD40 REPEAT PROTEIN"/>
    <property type="match status" value="1"/>
</dbReference>
<dbReference type="InterPro" id="IPR036322">
    <property type="entry name" value="WD40_repeat_dom_sf"/>
</dbReference>
<keyword evidence="2" id="KW-0677">Repeat</keyword>
<feature type="repeat" description="WD" evidence="3">
    <location>
        <begin position="669"/>
        <end position="701"/>
    </location>
</feature>
<dbReference type="PROSITE" id="PS00678">
    <property type="entry name" value="WD_REPEATS_1"/>
    <property type="match status" value="2"/>
</dbReference>
<feature type="repeat" description="WD" evidence="3">
    <location>
        <begin position="574"/>
        <end position="615"/>
    </location>
</feature>
<dbReference type="InParanoid" id="F0ZLB6"/>
<dbReference type="PANTHER" id="PTHR22847:SF650">
    <property type="match status" value="1"/>
</dbReference>
<reference evidence="5" key="1">
    <citation type="journal article" date="2011" name="Genome Biol.">
        <title>Comparative genomics of the social amoebae Dictyostelium discoideum and Dictyostelium purpureum.</title>
        <authorList>
            <consortium name="US DOE Joint Genome Institute (JGI-PGF)"/>
            <person name="Sucgang R."/>
            <person name="Kuo A."/>
            <person name="Tian X."/>
            <person name="Salerno W."/>
            <person name="Parikh A."/>
            <person name="Feasley C.L."/>
            <person name="Dalin E."/>
            <person name="Tu H."/>
            <person name="Huang E."/>
            <person name="Barry K."/>
            <person name="Lindquist E."/>
            <person name="Shapiro H."/>
            <person name="Bruce D."/>
            <person name="Schmutz J."/>
            <person name="Salamov A."/>
            <person name="Fey P."/>
            <person name="Gaudet P."/>
            <person name="Anjard C."/>
            <person name="Babu M.M."/>
            <person name="Basu S."/>
            <person name="Bushmanova Y."/>
            <person name="van der Wel H."/>
            <person name="Katoh-Kurasawa M."/>
            <person name="Dinh C."/>
            <person name="Coutinho P.M."/>
            <person name="Saito T."/>
            <person name="Elias M."/>
            <person name="Schaap P."/>
            <person name="Kay R.R."/>
            <person name="Henrissat B."/>
            <person name="Eichinger L."/>
            <person name="Rivero F."/>
            <person name="Putnam N.H."/>
            <person name="West C.M."/>
            <person name="Loomis W.F."/>
            <person name="Chisholm R.L."/>
            <person name="Shaulsky G."/>
            <person name="Strassmann J.E."/>
            <person name="Queller D.C."/>
            <person name="Kuspa A."/>
            <person name="Grigoriev I.V."/>
        </authorList>
    </citation>
    <scope>NUCLEOTIDE SEQUENCE [LARGE SCALE GENOMIC DNA]</scope>
    <source>
        <strain evidence="5">QSDP1</strain>
    </source>
</reference>
<gene>
    <name evidence="4" type="ORF">DICPUDRAFT_55281</name>
</gene>
<dbReference type="PROSITE" id="PS50082">
    <property type="entry name" value="WD_REPEATS_2"/>
    <property type="match status" value="9"/>
</dbReference>
<protein>
    <submittedName>
        <fullName evidence="4">Uncharacterized protein</fullName>
    </submittedName>
</protein>
<feature type="repeat" description="WD" evidence="3">
    <location>
        <begin position="621"/>
        <end position="664"/>
    </location>
</feature>
<dbReference type="PRINTS" id="PR00320">
    <property type="entry name" value="GPROTEINBRPT"/>
</dbReference>
<dbReference type="OrthoDB" id="16717at2759"/>
<keyword evidence="1 3" id="KW-0853">WD repeat</keyword>
<dbReference type="Pfam" id="PF00400">
    <property type="entry name" value="WD40"/>
    <property type="match status" value="11"/>
</dbReference>
<dbReference type="EMBL" id="GL871065">
    <property type="protein sequence ID" value="EGC35285.1"/>
    <property type="molecule type" value="Genomic_DNA"/>
</dbReference>
<dbReference type="Gene3D" id="2.130.10.10">
    <property type="entry name" value="YVTN repeat-like/Quinoprotein amine dehydrogenase"/>
    <property type="match status" value="5"/>
</dbReference>
<evidence type="ECO:0000256" key="2">
    <source>
        <dbReference type="ARBA" id="ARBA00022737"/>
    </source>
</evidence>
<dbReference type="Proteomes" id="UP000001064">
    <property type="component" value="Unassembled WGS sequence"/>
</dbReference>
<dbReference type="GO" id="GO:1990234">
    <property type="term" value="C:transferase complex"/>
    <property type="evidence" value="ECO:0007669"/>
    <property type="project" value="UniProtKB-ARBA"/>
</dbReference>
<dbReference type="SUPFAM" id="SSF50978">
    <property type="entry name" value="WD40 repeat-like"/>
    <property type="match status" value="2"/>
</dbReference>
<feature type="repeat" description="WD" evidence="3">
    <location>
        <begin position="90"/>
        <end position="118"/>
    </location>
</feature>
<proteinExistence type="predicted"/>
<name>F0ZLB6_DICPU</name>
<feature type="repeat" description="WD" evidence="3">
    <location>
        <begin position="239"/>
        <end position="280"/>
    </location>
</feature>
<dbReference type="InterPro" id="IPR015943">
    <property type="entry name" value="WD40/YVTN_repeat-like_dom_sf"/>
</dbReference>
<dbReference type="SMART" id="SM00320">
    <property type="entry name" value="WD40"/>
    <property type="match status" value="13"/>
</dbReference>
<dbReference type="PROSITE" id="PS50294">
    <property type="entry name" value="WD_REPEATS_REGION"/>
    <property type="match status" value="6"/>
</dbReference>
<evidence type="ECO:0000256" key="3">
    <source>
        <dbReference type="PROSITE-ProRule" id="PRU00221"/>
    </source>
</evidence>
<keyword evidence="5" id="KW-1185">Reference proteome</keyword>
<organism evidence="4 5">
    <name type="scientific">Dictyostelium purpureum</name>
    <name type="common">Slime mold</name>
    <dbReference type="NCBI Taxonomy" id="5786"/>
    <lineage>
        <taxon>Eukaryota</taxon>
        <taxon>Amoebozoa</taxon>
        <taxon>Evosea</taxon>
        <taxon>Eumycetozoa</taxon>
        <taxon>Dictyostelia</taxon>
        <taxon>Dictyosteliales</taxon>
        <taxon>Dictyosteliaceae</taxon>
        <taxon>Dictyostelium</taxon>
    </lineage>
</organism>
<dbReference type="CDD" id="cd00200">
    <property type="entry name" value="WD40"/>
    <property type="match status" value="2"/>
</dbReference>
<dbReference type="InterPro" id="IPR001680">
    <property type="entry name" value="WD40_rpt"/>
</dbReference>
<evidence type="ECO:0000256" key="1">
    <source>
        <dbReference type="ARBA" id="ARBA00022574"/>
    </source>
</evidence>
<dbReference type="AlphaFoldDB" id="F0ZLB6"/>
<evidence type="ECO:0000313" key="4">
    <source>
        <dbReference type="EMBL" id="EGC35285.1"/>
    </source>
</evidence>
<dbReference type="VEuPathDB" id="AmoebaDB:DICPUDRAFT_55281"/>
<dbReference type="STRING" id="5786.F0ZLB6"/>
<dbReference type="OMA" id="HYDIKGY"/>
<feature type="repeat" description="WD" evidence="3">
    <location>
        <begin position="519"/>
        <end position="553"/>
    </location>
</feature>
<feature type="repeat" description="WD" evidence="3">
    <location>
        <begin position="181"/>
        <end position="222"/>
    </location>
</feature>
<sequence length="753" mass="83379">MFKLVNDEDSSTSKSSIKSNLSLNDIGNSINSYNNNEVKKCSLPLRVIGVQENSCIAFTPDNNRFAFISGNGSIYITKESDHSFEIENVLVGHTHHVNCLLFHPTQPVLVSGGFDGIIIWDYIKGFIIKKIGTHKDQDSHDSKVETLTWLYDGTSLASGSKDSTIKIWDFIKGDYHLLETISAHKAPVTCFNFCKNSGLLASAGRDSSVKVWDVSTLQPEQRSKRSDDSSIKVALYCTLDGHMGDVVSMVFNKDGSMLFSGARDNEIKVWDVKKQEEIRSIKFNKGEVTSMELLSKDSILLTSSIDGSIKSIKLAKATSVGVNDVLQIEELAKEAQIIENNAISGNTLSLGPSSISIDDIGLGDLSIGLDNEKDKILYSYEPYDSVGISSMCISQNGAFMATSSDRSVRIWKLLPNNYTDKPTLFHEFVGHRGPVNSVFLLANSELLISGSTDYNIFIYNLKTMRREAVFNFEGSVYTLCVAKKDNQTIVFVGGNHYDIKGYCIQSNENEQLMREVIRFSGHSGKVQAVAISPDSTFMVSGGHDFDILVWQIKIPYHYRGGDEHNQLQKPLNKHSFHKGHITSLSFNHNGKYLASCATDHSIVVWECSSSNKKISRFITIEQAHQSVVSSVAFGSNQSQQYFFSASWDGIIKVWDLSNPKKTSKSINDFKAHNSRISSIKVSDDGELLIAAFSDGHLKTFSTLRPWNLVAEYTPNDNTSCNCISSNSSIIVSGSDNGMIRCWPINIGNNNDNN</sequence>
<dbReference type="KEGG" id="dpp:DICPUDRAFT_55281"/>
<dbReference type="GeneID" id="10501619"/>
<dbReference type="InterPro" id="IPR020472">
    <property type="entry name" value="WD40_PAC1"/>
</dbReference>
<feature type="repeat" description="WD" evidence="3">
    <location>
        <begin position="137"/>
        <end position="169"/>
    </location>
</feature>
<dbReference type="eggNOG" id="KOG0271">
    <property type="taxonomic scope" value="Eukaryota"/>
</dbReference>
<evidence type="ECO:0000313" key="5">
    <source>
        <dbReference type="Proteomes" id="UP000001064"/>
    </source>
</evidence>
<dbReference type="RefSeq" id="XP_003288211.1">
    <property type="nucleotide sequence ID" value="XM_003288163.1"/>
</dbReference>
<dbReference type="InterPro" id="IPR019775">
    <property type="entry name" value="WD40_repeat_CS"/>
</dbReference>
<feature type="repeat" description="WD" evidence="3">
    <location>
        <begin position="428"/>
        <end position="469"/>
    </location>
</feature>